<feature type="transmembrane region" description="Helical" evidence="4">
    <location>
        <begin position="378"/>
        <end position="397"/>
    </location>
</feature>
<sequence length="417" mass="44243">MTYFREFRVNWPMLLGAMLGLALGSALNHYMTNLFAPALIAEFGWEKSQFALVGTLGLASMFVVPLWGRFTDRYGARIAAAIGFTVVPLTFFAFSVMSGNIYEFFAITVFQHLFGVLTTTLVFSRVIVQRFDLARGMALSILMSGAPLVGAGVVPLVGEVIDSEGWRTGYRLLGVLSAIGGIAAVTLVGRRRKSAAGQPQPAEQTARAITRTEFAALLRHPAFLLIVAGMFFCNVPQVIVSSQLKLVLMESGAPSHLATWIVSLYAVGVVVGRFFSGLALDKISPQTVALAALGLPAIGFLILASPAEQGWLLASAVLLVGLAQGAEGDIGAYLTSRTFDLAHFSLIYSFLIASMGLATAFGSIVLSMTLGATARFDAFLIIAAALTIVGALCFFMTGRGGRPPRSEDEALLTAPVA</sequence>
<evidence type="ECO:0000256" key="1">
    <source>
        <dbReference type="ARBA" id="ARBA00022692"/>
    </source>
</evidence>
<reference evidence="6 7" key="1">
    <citation type="submission" date="2014-10" db="EMBL/GenBank/DDBJ databases">
        <title>Genome sequence of Novosphingobium malaysiense MUSC 273(T).</title>
        <authorList>
            <person name="Lee L.-H."/>
        </authorList>
    </citation>
    <scope>NUCLEOTIDE SEQUENCE [LARGE SCALE GENOMIC DNA]</scope>
    <source>
        <strain evidence="6 7">MUSC 273</strain>
    </source>
</reference>
<dbReference type="EMBL" id="JTDI01000003">
    <property type="protein sequence ID" value="KHK91622.1"/>
    <property type="molecule type" value="Genomic_DNA"/>
</dbReference>
<name>A0A0B1ZR18_9SPHN</name>
<dbReference type="InterPro" id="IPR050327">
    <property type="entry name" value="Proton-linked_MCT"/>
</dbReference>
<dbReference type="SUPFAM" id="SSF103473">
    <property type="entry name" value="MFS general substrate transporter"/>
    <property type="match status" value="1"/>
</dbReference>
<dbReference type="InterPro" id="IPR020846">
    <property type="entry name" value="MFS_dom"/>
</dbReference>
<dbReference type="Proteomes" id="UP000031057">
    <property type="component" value="Unassembled WGS sequence"/>
</dbReference>
<dbReference type="STRING" id="1348853.LK12_12550"/>
<accession>A0A0B1ZR18</accession>
<keyword evidence="7" id="KW-1185">Reference proteome</keyword>
<feature type="transmembrane region" description="Helical" evidence="4">
    <location>
        <begin position="12"/>
        <end position="30"/>
    </location>
</feature>
<feature type="domain" description="Major facilitator superfamily (MFS) profile" evidence="5">
    <location>
        <begin position="13"/>
        <end position="402"/>
    </location>
</feature>
<dbReference type="RefSeq" id="WP_039284176.1">
    <property type="nucleotide sequence ID" value="NZ_JTDI01000003.1"/>
</dbReference>
<dbReference type="Gene3D" id="1.20.1250.20">
    <property type="entry name" value="MFS general substrate transporter like domains"/>
    <property type="match status" value="2"/>
</dbReference>
<dbReference type="GO" id="GO:0022857">
    <property type="term" value="F:transmembrane transporter activity"/>
    <property type="evidence" value="ECO:0007669"/>
    <property type="project" value="InterPro"/>
</dbReference>
<keyword evidence="1 4" id="KW-0812">Transmembrane</keyword>
<feature type="transmembrane region" description="Helical" evidence="4">
    <location>
        <begin position="346"/>
        <end position="366"/>
    </location>
</feature>
<feature type="transmembrane region" description="Helical" evidence="4">
    <location>
        <begin position="169"/>
        <end position="188"/>
    </location>
</feature>
<dbReference type="InterPro" id="IPR011701">
    <property type="entry name" value="MFS"/>
</dbReference>
<dbReference type="AlphaFoldDB" id="A0A0B1ZR18"/>
<keyword evidence="2 4" id="KW-1133">Transmembrane helix</keyword>
<feature type="transmembrane region" description="Helical" evidence="4">
    <location>
        <begin position="136"/>
        <end position="157"/>
    </location>
</feature>
<proteinExistence type="predicted"/>
<dbReference type="InterPro" id="IPR036259">
    <property type="entry name" value="MFS_trans_sf"/>
</dbReference>
<evidence type="ECO:0000313" key="6">
    <source>
        <dbReference type="EMBL" id="KHK91622.1"/>
    </source>
</evidence>
<evidence type="ECO:0000256" key="4">
    <source>
        <dbReference type="SAM" id="Phobius"/>
    </source>
</evidence>
<comment type="caution">
    <text evidence="6">The sequence shown here is derived from an EMBL/GenBank/DDBJ whole genome shotgun (WGS) entry which is preliminary data.</text>
</comment>
<dbReference type="OrthoDB" id="9796632at2"/>
<feature type="transmembrane region" description="Helical" evidence="4">
    <location>
        <begin position="217"/>
        <end position="237"/>
    </location>
</feature>
<feature type="transmembrane region" description="Helical" evidence="4">
    <location>
        <begin position="104"/>
        <end position="124"/>
    </location>
</feature>
<dbReference type="PANTHER" id="PTHR11360:SF284">
    <property type="entry name" value="EG:103B4.3 PROTEIN-RELATED"/>
    <property type="match status" value="1"/>
</dbReference>
<gene>
    <name evidence="6" type="ORF">LK12_12550</name>
</gene>
<evidence type="ECO:0000256" key="2">
    <source>
        <dbReference type="ARBA" id="ARBA00022989"/>
    </source>
</evidence>
<dbReference type="Pfam" id="PF07690">
    <property type="entry name" value="MFS_1"/>
    <property type="match status" value="2"/>
</dbReference>
<organism evidence="6 7">
    <name type="scientific">Novosphingobium malaysiense</name>
    <dbReference type="NCBI Taxonomy" id="1348853"/>
    <lineage>
        <taxon>Bacteria</taxon>
        <taxon>Pseudomonadati</taxon>
        <taxon>Pseudomonadota</taxon>
        <taxon>Alphaproteobacteria</taxon>
        <taxon>Sphingomonadales</taxon>
        <taxon>Sphingomonadaceae</taxon>
        <taxon>Novosphingobium</taxon>
    </lineage>
</organism>
<feature type="transmembrane region" description="Helical" evidence="4">
    <location>
        <begin position="50"/>
        <end position="67"/>
    </location>
</feature>
<feature type="transmembrane region" description="Helical" evidence="4">
    <location>
        <begin position="287"/>
        <end position="305"/>
    </location>
</feature>
<protein>
    <submittedName>
        <fullName evidence="6">Sugar phosphate permease</fullName>
    </submittedName>
</protein>
<dbReference type="PANTHER" id="PTHR11360">
    <property type="entry name" value="MONOCARBOXYLATE TRANSPORTER"/>
    <property type="match status" value="1"/>
</dbReference>
<evidence type="ECO:0000313" key="7">
    <source>
        <dbReference type="Proteomes" id="UP000031057"/>
    </source>
</evidence>
<feature type="transmembrane region" description="Helical" evidence="4">
    <location>
        <begin position="257"/>
        <end position="275"/>
    </location>
</feature>
<dbReference type="PROSITE" id="PS50850">
    <property type="entry name" value="MFS"/>
    <property type="match status" value="1"/>
</dbReference>
<evidence type="ECO:0000256" key="3">
    <source>
        <dbReference type="ARBA" id="ARBA00023136"/>
    </source>
</evidence>
<evidence type="ECO:0000259" key="5">
    <source>
        <dbReference type="PROSITE" id="PS50850"/>
    </source>
</evidence>
<feature type="transmembrane region" description="Helical" evidence="4">
    <location>
        <begin position="79"/>
        <end position="98"/>
    </location>
</feature>
<keyword evidence="3 4" id="KW-0472">Membrane</keyword>